<keyword evidence="3 8" id="KW-0812">Transmembrane</keyword>
<dbReference type="Gene3D" id="1.10.3720.10">
    <property type="entry name" value="MetI-like"/>
    <property type="match status" value="1"/>
</dbReference>
<dbReference type="EMBL" id="JAQOUE010000001">
    <property type="protein sequence ID" value="MDT7042251.1"/>
    <property type="molecule type" value="Genomic_DNA"/>
</dbReference>
<feature type="transmembrane region" description="Helical" evidence="8">
    <location>
        <begin position="469"/>
        <end position="488"/>
    </location>
</feature>
<protein>
    <submittedName>
        <fullName evidence="10">Glycine betaine ABC transporter substrate-binding protein</fullName>
    </submittedName>
</protein>
<dbReference type="InterPro" id="IPR035906">
    <property type="entry name" value="MetI-like_sf"/>
</dbReference>
<dbReference type="Pfam" id="PF04069">
    <property type="entry name" value="OpuAC"/>
    <property type="match status" value="1"/>
</dbReference>
<gene>
    <name evidence="10" type="ORF">PPG34_07795</name>
</gene>
<dbReference type="InterPro" id="IPR000515">
    <property type="entry name" value="MetI-like"/>
</dbReference>
<dbReference type="CDD" id="cd06261">
    <property type="entry name" value="TM_PBP2"/>
    <property type="match status" value="1"/>
</dbReference>
<evidence type="ECO:0000313" key="11">
    <source>
        <dbReference type="Proteomes" id="UP001250932"/>
    </source>
</evidence>
<evidence type="ECO:0000256" key="8">
    <source>
        <dbReference type="RuleBase" id="RU363032"/>
    </source>
</evidence>
<proteinExistence type="inferred from homology"/>
<dbReference type="PANTHER" id="PTHR30177">
    <property type="entry name" value="GLYCINE BETAINE/L-PROLINE TRANSPORT SYSTEM PERMEASE PROTEIN PROW"/>
    <property type="match status" value="1"/>
</dbReference>
<dbReference type="CDD" id="cd13528">
    <property type="entry name" value="PBP2_osmoprotectants"/>
    <property type="match status" value="1"/>
</dbReference>
<evidence type="ECO:0000256" key="6">
    <source>
        <dbReference type="ARBA" id="ARBA00035642"/>
    </source>
</evidence>
<feature type="domain" description="ABC transmembrane type-1" evidence="9">
    <location>
        <begin position="334"/>
        <end position="513"/>
    </location>
</feature>
<dbReference type="PROSITE" id="PS50928">
    <property type="entry name" value="ABC_TM1"/>
    <property type="match status" value="1"/>
</dbReference>
<evidence type="ECO:0000256" key="2">
    <source>
        <dbReference type="ARBA" id="ARBA00022448"/>
    </source>
</evidence>
<comment type="similarity">
    <text evidence="7">In the N-terminal section; belongs to the binding-protein-dependent transport system permease family.</text>
</comment>
<dbReference type="SUPFAM" id="SSF53850">
    <property type="entry name" value="Periplasmic binding protein-like II"/>
    <property type="match status" value="1"/>
</dbReference>
<dbReference type="Gene3D" id="3.40.190.10">
    <property type="entry name" value="Periplasmic binding protein-like II"/>
    <property type="match status" value="1"/>
</dbReference>
<keyword evidence="11" id="KW-1185">Reference proteome</keyword>
<accession>A0ABU3K786</accession>
<keyword evidence="4 8" id="KW-1133">Transmembrane helix</keyword>
<dbReference type="InterPro" id="IPR051204">
    <property type="entry name" value="ABC_transp_perm/SBD"/>
</dbReference>
<sequence length="527" mass="57336">MNPPLSFLGRRMGAVIFLVFSFLLPFAPPAFSEDNRIVIGSKNFMENKLLAEVFAQLIEARTDLQVERRFGLAGTQVCFEALLNGAIDLYPEYTGTGLVSILQFPPTGDSRTALNTVRAEFLKRWDLWWLNPLGFENSYALAVTRSAISDPTLRTISDLAKISSSLRAGLGYEFIKRPDGLPGLERRYGLSFQHVQAMQQSLKYQAAANGNIDVLDVYTTDGRLSVYDFVVLEDDQHFFPPYEASGVIRGLTLEHHPQLGAVLGLLSNAFDAKAMQQLNFRLQEGGEPLEIVARDALSSIGLLGTDAATPDAGSRQDALLPYLWENWKTLMDRTFEHLTLAGLALGLGIFLAVPLGLLLERRPSMAEHIIRGIGLTQTIPSIALLAFMIPVFGIGMVPAVMALWIYSLFPIVRNTYSGLRDAAPQAVESSRALGMTEWQILKWVRLPLAAPVIMAGIRTAGVITVGTTTLAAFIGAGGLGVPIVAGLQMANTTIILSGALPAAVLALVIDGSLSKVEHWVRPRGLHL</sequence>
<name>A0ABU3K786_9BACT</name>
<dbReference type="SUPFAM" id="SSF161098">
    <property type="entry name" value="MetI-like"/>
    <property type="match status" value="1"/>
</dbReference>
<evidence type="ECO:0000256" key="1">
    <source>
        <dbReference type="ARBA" id="ARBA00004651"/>
    </source>
</evidence>
<organism evidence="10 11">
    <name type="scientific">Candidatus Nitronereus thalassa</name>
    <dbReference type="NCBI Taxonomy" id="3020898"/>
    <lineage>
        <taxon>Bacteria</taxon>
        <taxon>Pseudomonadati</taxon>
        <taxon>Nitrospirota</taxon>
        <taxon>Nitrospiria</taxon>
        <taxon>Nitrospirales</taxon>
        <taxon>Nitrospiraceae</taxon>
        <taxon>Candidatus Nitronereus</taxon>
    </lineage>
</organism>
<evidence type="ECO:0000313" key="10">
    <source>
        <dbReference type="EMBL" id="MDT7042251.1"/>
    </source>
</evidence>
<evidence type="ECO:0000256" key="5">
    <source>
        <dbReference type="ARBA" id="ARBA00023136"/>
    </source>
</evidence>
<dbReference type="Proteomes" id="UP001250932">
    <property type="component" value="Unassembled WGS sequence"/>
</dbReference>
<feature type="transmembrane region" description="Helical" evidence="8">
    <location>
        <begin position="494"/>
        <end position="513"/>
    </location>
</feature>
<evidence type="ECO:0000256" key="4">
    <source>
        <dbReference type="ARBA" id="ARBA00022989"/>
    </source>
</evidence>
<comment type="subcellular location">
    <subcellularLocation>
        <location evidence="1 8">Cell membrane</location>
        <topology evidence="1 8">Multi-pass membrane protein</topology>
    </subcellularLocation>
</comment>
<dbReference type="Pfam" id="PF00528">
    <property type="entry name" value="BPD_transp_1"/>
    <property type="match status" value="1"/>
</dbReference>
<feature type="transmembrane region" description="Helical" evidence="8">
    <location>
        <begin position="338"/>
        <end position="359"/>
    </location>
</feature>
<evidence type="ECO:0000256" key="3">
    <source>
        <dbReference type="ARBA" id="ARBA00022692"/>
    </source>
</evidence>
<evidence type="ECO:0000259" key="9">
    <source>
        <dbReference type="PROSITE" id="PS50928"/>
    </source>
</evidence>
<dbReference type="InterPro" id="IPR007210">
    <property type="entry name" value="ABC_Gly_betaine_transp_sub-bd"/>
</dbReference>
<comment type="similarity">
    <text evidence="6">In the C-terminal section; belongs to the OsmX family.</text>
</comment>
<comment type="similarity">
    <text evidence="8">Belongs to the binding-protein-dependent transport system permease family.</text>
</comment>
<evidence type="ECO:0000256" key="7">
    <source>
        <dbReference type="ARBA" id="ARBA00035652"/>
    </source>
</evidence>
<dbReference type="PANTHER" id="PTHR30177:SF4">
    <property type="entry name" value="OSMOPROTECTANT IMPORT PERMEASE PROTEIN OSMW"/>
    <property type="match status" value="1"/>
</dbReference>
<keyword evidence="2 8" id="KW-0813">Transport</keyword>
<keyword evidence="5 8" id="KW-0472">Membrane</keyword>
<dbReference type="Gene3D" id="3.40.190.120">
    <property type="entry name" value="Osmoprotection protein (prox), domain 2"/>
    <property type="match status" value="1"/>
</dbReference>
<comment type="caution">
    <text evidence="10">The sequence shown here is derived from an EMBL/GenBank/DDBJ whole genome shotgun (WGS) entry which is preliminary data.</text>
</comment>
<reference evidence="10 11" key="1">
    <citation type="journal article" date="2023" name="ISME J.">
        <title>Cultivation and genomic characterization of novel and ubiquitous marine nitrite-oxidizing bacteria from the Nitrospirales.</title>
        <authorList>
            <person name="Mueller A.J."/>
            <person name="Daebeler A."/>
            <person name="Herbold C.W."/>
            <person name="Kirkegaard R.H."/>
            <person name="Daims H."/>
        </authorList>
    </citation>
    <scope>NUCLEOTIDE SEQUENCE [LARGE SCALE GENOMIC DNA]</scope>
    <source>
        <strain evidence="10 11">EB</strain>
    </source>
</reference>
<dbReference type="RefSeq" id="WP_313832629.1">
    <property type="nucleotide sequence ID" value="NZ_JAQOUE010000001.1"/>
</dbReference>
<feature type="transmembrane region" description="Helical" evidence="8">
    <location>
        <begin position="379"/>
        <end position="406"/>
    </location>
</feature>